<feature type="region of interest" description="Disordered" evidence="2">
    <location>
        <begin position="55"/>
        <end position="74"/>
    </location>
</feature>
<reference evidence="3 4" key="1">
    <citation type="submission" date="2022-09" db="EMBL/GenBank/DDBJ databases">
        <title>Enrichment on poylsaccharides allowed isolation of novel metabolic and taxonomic groups of Haloarchaea.</title>
        <authorList>
            <person name="Sorokin D.Y."/>
            <person name="Elcheninov A.G."/>
            <person name="Khizhniak T.V."/>
            <person name="Kolganova T.V."/>
            <person name="Kublanov I.V."/>
        </authorList>
    </citation>
    <scope>NUCLEOTIDE SEQUENCE [LARGE SCALE GENOMIC DNA]</scope>
    <source>
        <strain evidence="3 4">AArc-m2/3/4</strain>
    </source>
</reference>
<dbReference type="Pfam" id="PF02697">
    <property type="entry name" value="VAPB_antitox"/>
    <property type="match status" value="1"/>
</dbReference>
<dbReference type="Proteomes" id="UP001320972">
    <property type="component" value="Unassembled WGS sequence"/>
</dbReference>
<accession>A0ABT2QHA7</accession>
<keyword evidence="4" id="KW-1185">Reference proteome</keyword>
<sequence>MADRTIRLSEENWERLRDLKRPDESLDDLLERLTTTDEWSGFGVLAETDIADGMADAHDQLEDELQRTTDDGFR</sequence>
<keyword evidence="1" id="KW-1277">Toxin-antitoxin system</keyword>
<evidence type="ECO:0000313" key="3">
    <source>
        <dbReference type="EMBL" id="MCU4974306.1"/>
    </source>
</evidence>
<dbReference type="RefSeq" id="WP_338008453.1">
    <property type="nucleotide sequence ID" value="NZ_JAOPKB010000011.1"/>
</dbReference>
<proteinExistence type="predicted"/>
<protein>
    <submittedName>
        <fullName evidence="3">Antitoxin VapB family protein</fullName>
    </submittedName>
</protein>
<organism evidence="3 4">
    <name type="scientific">Natronoglomus mannanivorans</name>
    <dbReference type="NCBI Taxonomy" id="2979990"/>
    <lineage>
        <taxon>Archaea</taxon>
        <taxon>Methanobacteriati</taxon>
        <taxon>Methanobacteriota</taxon>
        <taxon>Stenosarchaea group</taxon>
        <taxon>Halobacteria</taxon>
        <taxon>Halobacteriales</taxon>
        <taxon>Natrialbaceae</taxon>
        <taxon>Natronoglomus</taxon>
    </lineage>
</organism>
<dbReference type="InterPro" id="IPR003847">
    <property type="entry name" value="Put_antitoxin"/>
</dbReference>
<gene>
    <name evidence="3" type="ORF">OB955_16390</name>
</gene>
<name>A0ABT2QHA7_9EURY</name>
<comment type="caution">
    <text evidence="3">The sequence shown here is derived from an EMBL/GenBank/DDBJ whole genome shotgun (WGS) entry which is preliminary data.</text>
</comment>
<dbReference type="EMBL" id="JAOPKB010000011">
    <property type="protein sequence ID" value="MCU4974306.1"/>
    <property type="molecule type" value="Genomic_DNA"/>
</dbReference>
<evidence type="ECO:0000256" key="2">
    <source>
        <dbReference type="SAM" id="MobiDB-lite"/>
    </source>
</evidence>
<evidence type="ECO:0000256" key="1">
    <source>
        <dbReference type="ARBA" id="ARBA00022649"/>
    </source>
</evidence>
<evidence type="ECO:0000313" key="4">
    <source>
        <dbReference type="Proteomes" id="UP001320972"/>
    </source>
</evidence>